<sequence>MFLFSLASSRRLHQILLMYLFFTVMLVNVPVFAATTTYLPLSTLAKFTIRLGRRVGTNRELLSNKIGFAPDQQFVLFVGNNIALQYHHDTGKTSNEIGLVDFNDFFVRFGSSAPHPDVPFIKLGTDRRQDISIKLDTWGTMTAKTAGNTMFDIHGLPGFWGLIQDVEDLQKITGVRITSDLEYVDAVFEALMKLKRAGRKKKLLKLEDYQEWKQIYDVNRKLRNGPM</sequence>
<organism evidence="1 2">
    <name type="scientific">Lentinula aff. lateritia</name>
    <dbReference type="NCBI Taxonomy" id="2804960"/>
    <lineage>
        <taxon>Eukaryota</taxon>
        <taxon>Fungi</taxon>
        <taxon>Dikarya</taxon>
        <taxon>Basidiomycota</taxon>
        <taxon>Agaricomycotina</taxon>
        <taxon>Agaricomycetes</taxon>
        <taxon>Agaricomycetidae</taxon>
        <taxon>Agaricales</taxon>
        <taxon>Marasmiineae</taxon>
        <taxon>Omphalotaceae</taxon>
        <taxon>Lentinula</taxon>
    </lineage>
</organism>
<evidence type="ECO:0000313" key="1">
    <source>
        <dbReference type="EMBL" id="KAJ3807224.1"/>
    </source>
</evidence>
<comment type="caution">
    <text evidence="1">The sequence shown here is derived from an EMBL/GenBank/DDBJ whole genome shotgun (WGS) entry which is preliminary data.</text>
</comment>
<dbReference type="Proteomes" id="UP001163835">
    <property type="component" value="Unassembled WGS sequence"/>
</dbReference>
<accession>A0ACC1TRS9</accession>
<protein>
    <submittedName>
        <fullName evidence="1">Uncharacterized protein</fullName>
    </submittedName>
</protein>
<keyword evidence="2" id="KW-1185">Reference proteome</keyword>
<proteinExistence type="predicted"/>
<dbReference type="EMBL" id="MU795328">
    <property type="protein sequence ID" value="KAJ3807224.1"/>
    <property type="molecule type" value="Genomic_DNA"/>
</dbReference>
<gene>
    <name evidence="1" type="ORF">F5876DRAFT_79911</name>
</gene>
<reference evidence="1" key="1">
    <citation type="submission" date="2022-09" db="EMBL/GenBank/DDBJ databases">
        <title>A Global Phylogenomic Analysis of the Shiitake Genus Lentinula.</title>
        <authorList>
            <consortium name="DOE Joint Genome Institute"/>
            <person name="Sierra-Patev S."/>
            <person name="Min B."/>
            <person name="Naranjo-Ortiz M."/>
            <person name="Looney B."/>
            <person name="Konkel Z."/>
            <person name="Slot J.C."/>
            <person name="Sakamoto Y."/>
            <person name="Steenwyk J.L."/>
            <person name="Rokas A."/>
            <person name="Carro J."/>
            <person name="Camarero S."/>
            <person name="Ferreira P."/>
            <person name="Molpeceres G."/>
            <person name="Ruiz-Duenas F.J."/>
            <person name="Serrano A."/>
            <person name="Henrissat B."/>
            <person name="Drula E."/>
            <person name="Hughes K.W."/>
            <person name="Mata J.L."/>
            <person name="Ishikawa N.K."/>
            <person name="Vargas-Isla R."/>
            <person name="Ushijima S."/>
            <person name="Smith C.A."/>
            <person name="Ahrendt S."/>
            <person name="Andreopoulos W."/>
            <person name="He G."/>
            <person name="Labutti K."/>
            <person name="Lipzen A."/>
            <person name="Ng V."/>
            <person name="Riley R."/>
            <person name="Sandor L."/>
            <person name="Barry K."/>
            <person name="Martinez A.T."/>
            <person name="Xiao Y."/>
            <person name="Gibbons J.G."/>
            <person name="Terashima K."/>
            <person name="Grigoriev I.V."/>
            <person name="Hibbett D.S."/>
        </authorList>
    </citation>
    <scope>NUCLEOTIDE SEQUENCE</scope>
    <source>
        <strain evidence="1">TMI1499</strain>
    </source>
</reference>
<name>A0ACC1TRS9_9AGAR</name>
<evidence type="ECO:0000313" key="2">
    <source>
        <dbReference type="Proteomes" id="UP001163835"/>
    </source>
</evidence>